<dbReference type="GO" id="GO:0030151">
    <property type="term" value="F:molybdenum ion binding"/>
    <property type="evidence" value="ECO:0007669"/>
    <property type="project" value="InterPro"/>
</dbReference>
<dbReference type="Proteomes" id="UP000030649">
    <property type="component" value="Unassembled WGS sequence"/>
</dbReference>
<gene>
    <name evidence="5" type="ORF">J07HQW1_01981</name>
</gene>
<evidence type="ECO:0000313" key="5">
    <source>
        <dbReference type="EMBL" id="ERG91947.1"/>
    </source>
</evidence>
<dbReference type="PANTHER" id="PTHR19372:SF7">
    <property type="entry name" value="SULFITE OXIDASE, MITOCHONDRIAL"/>
    <property type="match status" value="1"/>
</dbReference>
<accession>U1PEA2</accession>
<dbReference type="InterPro" id="IPR036374">
    <property type="entry name" value="OxRdtase_Mopterin-bd_sf"/>
</dbReference>
<feature type="transmembrane region" description="Helical" evidence="2">
    <location>
        <begin position="163"/>
        <end position="181"/>
    </location>
</feature>
<dbReference type="HOGENOM" id="CLU_003827_2_1_2"/>
<evidence type="ECO:0000259" key="4">
    <source>
        <dbReference type="Pfam" id="PF03404"/>
    </source>
</evidence>
<feature type="domain" description="Moybdenum cofactor oxidoreductase dimerisation" evidence="4">
    <location>
        <begin position="421"/>
        <end position="500"/>
    </location>
</feature>
<evidence type="ECO:0000259" key="3">
    <source>
        <dbReference type="Pfam" id="PF00174"/>
    </source>
</evidence>
<dbReference type="GO" id="GO:0006790">
    <property type="term" value="P:sulfur compound metabolic process"/>
    <property type="evidence" value="ECO:0007669"/>
    <property type="project" value="TreeGrafter"/>
</dbReference>
<keyword evidence="2" id="KW-1133">Transmembrane helix</keyword>
<keyword evidence="2" id="KW-0812">Transmembrane</keyword>
<dbReference type="InterPro" id="IPR005066">
    <property type="entry name" value="MoCF_OxRdtse_dimer"/>
</dbReference>
<feature type="compositionally biased region" description="Polar residues" evidence="1">
    <location>
        <begin position="494"/>
        <end position="504"/>
    </location>
</feature>
<evidence type="ECO:0000256" key="2">
    <source>
        <dbReference type="SAM" id="Phobius"/>
    </source>
</evidence>
<dbReference type="GO" id="GO:0020037">
    <property type="term" value="F:heme binding"/>
    <property type="evidence" value="ECO:0007669"/>
    <property type="project" value="TreeGrafter"/>
</dbReference>
<dbReference type="Pfam" id="PF00174">
    <property type="entry name" value="Oxidored_molyb"/>
    <property type="match status" value="1"/>
</dbReference>
<feature type="domain" description="Oxidoreductase molybdopterin-binding" evidence="3">
    <location>
        <begin position="251"/>
        <end position="396"/>
    </location>
</feature>
<feature type="transmembrane region" description="Helical" evidence="2">
    <location>
        <begin position="107"/>
        <end position="124"/>
    </location>
</feature>
<protein>
    <submittedName>
        <fullName evidence="5">Oxidoreductase molybdopterin binding protein</fullName>
    </submittedName>
</protein>
<dbReference type="InterPro" id="IPR014756">
    <property type="entry name" value="Ig_E-set"/>
</dbReference>
<dbReference type="SUPFAM" id="SSF56524">
    <property type="entry name" value="Oxidoreductase molybdopterin-binding domain"/>
    <property type="match status" value="1"/>
</dbReference>
<name>U1PEA2_9EURY</name>
<dbReference type="AlphaFoldDB" id="U1PEA2"/>
<dbReference type="STRING" id="1238424.J07HQW1_01981"/>
<reference evidence="5 6" key="1">
    <citation type="journal article" date="2013" name="PLoS ONE">
        <title>Assembly-driven community genomics of a hypersaline microbial ecosystem.</title>
        <authorList>
            <person name="Podell S."/>
            <person name="Ugalde J.A."/>
            <person name="Narasingarao P."/>
            <person name="Banfield J.F."/>
            <person name="Heidelberg K.B."/>
            <person name="Allen E.E."/>
        </authorList>
    </citation>
    <scope>NUCLEOTIDE SEQUENCE [LARGE SCALE GENOMIC DNA]</scope>
    <source>
        <strain evidence="6">J07HQW1</strain>
    </source>
</reference>
<feature type="transmembrane region" description="Helical" evidence="2">
    <location>
        <begin position="130"/>
        <end position="151"/>
    </location>
</feature>
<organism evidence="5 6">
    <name type="scientific">Haloquadratum walsbyi J07HQW1</name>
    <dbReference type="NCBI Taxonomy" id="1238424"/>
    <lineage>
        <taxon>Archaea</taxon>
        <taxon>Methanobacteriati</taxon>
        <taxon>Methanobacteriota</taxon>
        <taxon>Stenosarchaea group</taxon>
        <taxon>Halobacteria</taxon>
        <taxon>Halobacteriales</taxon>
        <taxon>Haloferacaceae</taxon>
        <taxon>Haloquadratum</taxon>
    </lineage>
</organism>
<keyword evidence="2" id="KW-0472">Membrane</keyword>
<dbReference type="PANTHER" id="PTHR19372">
    <property type="entry name" value="SULFITE REDUCTASE"/>
    <property type="match status" value="1"/>
</dbReference>
<dbReference type="Gene3D" id="2.60.40.650">
    <property type="match status" value="1"/>
</dbReference>
<evidence type="ECO:0000256" key="1">
    <source>
        <dbReference type="SAM" id="MobiDB-lite"/>
    </source>
</evidence>
<feature type="region of interest" description="Disordered" evidence="1">
    <location>
        <begin position="189"/>
        <end position="211"/>
    </location>
</feature>
<dbReference type="InterPro" id="IPR000572">
    <property type="entry name" value="OxRdtase_Mopterin-bd_dom"/>
</dbReference>
<dbReference type="EMBL" id="KE356560">
    <property type="protein sequence ID" value="ERG91947.1"/>
    <property type="molecule type" value="Genomic_DNA"/>
</dbReference>
<dbReference type="Gene3D" id="3.90.420.10">
    <property type="entry name" value="Oxidoreductase, molybdopterin-binding domain"/>
    <property type="match status" value="1"/>
</dbReference>
<proteinExistence type="predicted"/>
<dbReference type="SUPFAM" id="SSF81296">
    <property type="entry name" value="E set domains"/>
    <property type="match status" value="1"/>
</dbReference>
<dbReference type="GO" id="GO:0043546">
    <property type="term" value="F:molybdopterin cofactor binding"/>
    <property type="evidence" value="ECO:0007669"/>
    <property type="project" value="TreeGrafter"/>
</dbReference>
<sequence length="518" mass="56340">MCLIKPYWRRQIGRVPRIELIIATLAGIAGVAGSFTAAGYTRDFIVAPIDAMVVRMTPGRIVAFMIDTVGEEAHLLHIALSYVLAVGLLSVAALIGLRLSSECNRPFLGILSTGLLSWGIAGAITGLPVLSLSAAGPVTLVAGIGIGINPLAEPNHNPSRRRVLTASVATVAAVLGGIGFGRTRTVGNDRSDENRLSGVSEDTGTEKSDTDGVETMIQHAEQKALDIDGDIPGLVSTFDEFYNVDIAEFDPELSADDWSVTITGEVDDELTITFDELTDMSTEHRFVTLRCIGESLNGQKLDNAVWTGTPIKPILDQIDSDGQCQCAMLRAEDGYSIQYPIDALETAFLAWGMNGEPLPQSHGRPVRVLLPGHWGETNVKWLSEIEMLNQEMKGYWEQRGWHGTGPVNTVAKIWSDTRLDDGHIELAGHAYAGTRGIDRVEISTDGGDSWAHAELSEPLDGEDVWRQWRHEFEPEPEPENSRTVVVRAVDKEGNLQQQEQTDSFPNGAHGWVEQSIDA</sequence>
<feature type="transmembrane region" description="Helical" evidence="2">
    <location>
        <begin position="75"/>
        <end position="95"/>
    </location>
</feature>
<dbReference type="GO" id="GO:0008482">
    <property type="term" value="F:sulfite oxidase activity"/>
    <property type="evidence" value="ECO:0007669"/>
    <property type="project" value="TreeGrafter"/>
</dbReference>
<evidence type="ECO:0000313" key="6">
    <source>
        <dbReference type="Proteomes" id="UP000030649"/>
    </source>
</evidence>
<dbReference type="Pfam" id="PF03404">
    <property type="entry name" value="Mo-co_dimer"/>
    <property type="match status" value="1"/>
</dbReference>
<feature type="region of interest" description="Disordered" evidence="1">
    <location>
        <begin position="490"/>
        <end position="518"/>
    </location>
</feature>
<feature type="transmembrane region" description="Helical" evidence="2">
    <location>
        <begin position="20"/>
        <end position="40"/>
    </location>
</feature>